<dbReference type="PANTHER" id="PTHR35936">
    <property type="entry name" value="MEMBRANE-BOUND LYTIC MUREIN TRANSGLYCOSYLASE F"/>
    <property type="match status" value="1"/>
</dbReference>
<evidence type="ECO:0000313" key="4">
    <source>
        <dbReference type="EMBL" id="RKN12432.1"/>
    </source>
</evidence>
<evidence type="ECO:0000313" key="5">
    <source>
        <dbReference type="EMBL" id="RKN27798.1"/>
    </source>
</evidence>
<reference evidence="6 7" key="1">
    <citation type="submission" date="2018-09" db="EMBL/GenBank/DDBJ databases">
        <title>Streptomyces sp. nov. DS1-2, an endophytic actinomycete isolated from roots of Dendrobium scabrilingue.</title>
        <authorList>
            <person name="Kuncharoen N."/>
            <person name="Kudo T."/>
            <person name="Ohkuma M."/>
            <person name="Yuki M."/>
            <person name="Tanasupawat S."/>
        </authorList>
    </citation>
    <scope>NUCLEOTIDE SEQUENCE [LARGE SCALE GENOMIC DNA]</scope>
    <source>
        <strain evidence="4 7">AZ1-7</strain>
        <strain evidence="5 6">DS1-2</strain>
    </source>
</reference>
<feature type="chain" id="PRO_5039574113" description="Solute-binding protein family 3/N-terminal domain-containing protein" evidence="2">
    <location>
        <begin position="25"/>
        <end position="296"/>
    </location>
</feature>
<dbReference type="Proteomes" id="UP000268652">
    <property type="component" value="Unassembled WGS sequence"/>
</dbReference>
<dbReference type="Pfam" id="PF00497">
    <property type="entry name" value="SBP_bac_3"/>
    <property type="match status" value="1"/>
</dbReference>
<dbReference type="EMBL" id="RBDY01000001">
    <property type="protein sequence ID" value="RKN27798.1"/>
    <property type="molecule type" value="Genomic_DNA"/>
</dbReference>
<evidence type="ECO:0000313" key="6">
    <source>
        <dbReference type="Proteomes" id="UP000268652"/>
    </source>
</evidence>
<dbReference type="PROSITE" id="PS51257">
    <property type="entry name" value="PROKAR_LIPOPROTEIN"/>
    <property type="match status" value="1"/>
</dbReference>
<dbReference type="AlphaFoldDB" id="A0A3A9WIL2"/>
<gene>
    <name evidence="5" type="ORF">D7318_02705</name>
    <name evidence="4" type="ORF">D7319_00185</name>
</gene>
<dbReference type="Proteomes" id="UP000275024">
    <property type="component" value="Unassembled WGS sequence"/>
</dbReference>
<dbReference type="SMART" id="SM00062">
    <property type="entry name" value="PBPb"/>
    <property type="match status" value="1"/>
</dbReference>
<dbReference type="InterPro" id="IPR001638">
    <property type="entry name" value="Solute-binding_3/MltF_N"/>
</dbReference>
<keyword evidence="1 2" id="KW-0732">Signal</keyword>
<dbReference type="PANTHER" id="PTHR35936:SF17">
    <property type="entry name" value="ARGININE-BINDING EXTRACELLULAR PROTEIN ARTP"/>
    <property type="match status" value="1"/>
</dbReference>
<evidence type="ECO:0000313" key="7">
    <source>
        <dbReference type="Proteomes" id="UP000275024"/>
    </source>
</evidence>
<protein>
    <recommendedName>
        <fullName evidence="3">Solute-binding protein family 3/N-terminal domain-containing protein</fullName>
    </recommendedName>
</protein>
<dbReference type="EMBL" id="RBDX01000001">
    <property type="protein sequence ID" value="RKN12432.1"/>
    <property type="molecule type" value="Genomic_DNA"/>
</dbReference>
<comment type="caution">
    <text evidence="4">The sequence shown here is derived from an EMBL/GenBank/DDBJ whole genome shotgun (WGS) entry which is preliminary data.</text>
</comment>
<name>A0A3A9WIL2_9ACTN</name>
<evidence type="ECO:0000256" key="2">
    <source>
        <dbReference type="SAM" id="SignalP"/>
    </source>
</evidence>
<accession>A0A3A9WIL2</accession>
<feature type="signal peptide" evidence="2">
    <location>
        <begin position="1"/>
        <end position="24"/>
    </location>
</feature>
<dbReference type="RefSeq" id="WP_120695158.1">
    <property type="nucleotide sequence ID" value="NZ_RBDX01000001.1"/>
</dbReference>
<evidence type="ECO:0000259" key="3">
    <source>
        <dbReference type="SMART" id="SM00062"/>
    </source>
</evidence>
<dbReference type="Gene3D" id="3.40.190.10">
    <property type="entry name" value="Periplasmic binding protein-like II"/>
    <property type="match status" value="2"/>
</dbReference>
<organism evidence="4 7">
    <name type="scientific">Streptomyces radicis</name>
    <dbReference type="NCBI Taxonomy" id="1750517"/>
    <lineage>
        <taxon>Bacteria</taxon>
        <taxon>Bacillati</taxon>
        <taxon>Actinomycetota</taxon>
        <taxon>Actinomycetes</taxon>
        <taxon>Kitasatosporales</taxon>
        <taxon>Streptomycetaceae</taxon>
        <taxon>Streptomyces</taxon>
    </lineage>
</organism>
<dbReference type="OrthoDB" id="4633994at2"/>
<feature type="domain" description="Solute-binding protein family 3/N-terminal" evidence="3">
    <location>
        <begin position="56"/>
        <end position="281"/>
    </location>
</feature>
<keyword evidence="6" id="KW-1185">Reference proteome</keyword>
<evidence type="ECO:0000256" key="1">
    <source>
        <dbReference type="ARBA" id="ARBA00022729"/>
    </source>
</evidence>
<proteinExistence type="predicted"/>
<sequence length="296" mass="30431">MHHHLRRAAALAAFAATLTLSSCAQDADDPDSDESPAPAADADLAALVPDDLRGATLSAVIGDSNPPLYSRTESGDLTGITYDLGIAAAELLGVELDVEANSFESSIPGLQSGTYDVSLWGTDITEERMRVIDQVPVGRIGYTFLTAESAEPLADTMDAICGLTVAAIAGQTTIGLLEEQSAACEAAGDGSVTVSTFDDQASAGLAVKSGRADAATVNSVSGIYIAAQDEELALTGPTFNEHLTGIATAQDSGLGEAFAAALQQLVDDGSYEEIIRSYDADTFLIDEIAVNPPTDG</sequence>
<dbReference type="SUPFAM" id="SSF53850">
    <property type="entry name" value="Periplasmic binding protein-like II"/>
    <property type="match status" value="1"/>
</dbReference>